<evidence type="ECO:0000313" key="1">
    <source>
        <dbReference type="EMBL" id="VVW49186.1"/>
    </source>
</evidence>
<proteinExistence type="predicted"/>
<accession>A0A5K1ED22</accession>
<dbReference type="AlphaFoldDB" id="A0A5K1ED22"/>
<organism evidence="1">
    <name type="scientific">Nymphaea colorata</name>
    <name type="common">pocket water lily</name>
    <dbReference type="NCBI Taxonomy" id="210225"/>
    <lineage>
        <taxon>Eukaryota</taxon>
        <taxon>Viridiplantae</taxon>
        <taxon>Streptophyta</taxon>
        <taxon>Embryophyta</taxon>
        <taxon>Tracheophyta</taxon>
        <taxon>Spermatophyta</taxon>
        <taxon>Magnoliopsida</taxon>
        <taxon>Nymphaeales</taxon>
        <taxon>Nymphaeaceae</taxon>
        <taxon>Nymphaea</taxon>
    </lineage>
</organism>
<sequence length="43" mass="4934">MQCTRCEWPQALAARHVESPNLFVFHSLDSSSLVGCDMCLMYR</sequence>
<protein>
    <submittedName>
        <fullName evidence="1">Uncharacterized protein</fullName>
    </submittedName>
</protein>
<name>A0A5K1ED22_9MAGN</name>
<reference evidence="1" key="1">
    <citation type="submission" date="2019-09" db="EMBL/GenBank/DDBJ databases">
        <authorList>
            <person name="Zhang L."/>
        </authorList>
    </citation>
    <scope>NUCLEOTIDE SEQUENCE</scope>
</reference>
<dbReference type="EMBL" id="LR721784">
    <property type="protein sequence ID" value="VVW49186.1"/>
    <property type="molecule type" value="Genomic_DNA"/>
</dbReference>
<gene>
    <name evidence="1" type="ORF">NYM_LOCUS21473</name>
</gene>